<sequence>MSGLYICNSCRRQLKARAQRQLTSKPQKSTFTSLIDRRRPLKFPRTIEHEQDNAPKGSNRLPGKRKQLDNKYEGSSAEEALSFLRDAPSGSGRYTKAFEHPPKDVNEDGTPKKESAQRVIQAPGGKKERQLNPAVEGKNPGLIASSDLYGLSRNNENESHSLSHTATAPLSSVRYPSFAWSLPSSSADEIALHRQRLTKALRENRTVPQGSSRSNDLAGTPFPGDELDQGLSSIHANPVPKISSPVPDLMNSAHTGEARYVPPNQLQTDAAMLPVDSLYHKSNNDPQPEPATATIDPEREEIRTDVDDQLQTIGSEMSRRSEDSIEQIGGVPAVAPKIVASSASSKPVSGLKVDSPTQSPRSQPGEEQGSKLERYYRNRLHALKLGKDGMAVEAIWKEARKAFLGSNVKKSKSKMPSTLYDSFIYVYMKLGLPAKAIFVWNELIKQGIKPSAAAWTSMLDGCGKNGDWQSMERIWESMQASGERPDIYAWSARIKGLFSNDRSNQGLAALDEMGKRWLEEARRLRAGSNQTTRNPRPDASILNAAISAVVHRRSPTPYLGLPYGPDKAHLIDSIFSEARAYSITPDVVTFNTLLAHFLRNGDVAEGRRLLSEMSAANIEPDSFTFGIVFKSAFMGQEMYKKSPSEQQHFALALLQELKDRSVPFNNRIFQNIIEEFVKFHKNLPAAQAILNFMGEVGVKPTCWIYASFVHHYFHGIPTGIPDMPAIDALLEHMFQSGVAMDTVLFDMLVRGFAKYGYVERVLTTMRKWEGYDERKGSGGRGKRDLEGGSGLKRHGGNGRQSTWYARETALNMLMERQMWDRVAELVSRVEIATSQSPRRRDDVHQTHTEPAENPPTNPRPAKGRQTEQRCEKSFWTTVKKVREEDLLSGQRAGRAVDEEQLRQMFPFATEAARPSSLDAEPLGQRSGVWVSEMDDEGMGQEDELEPFERDGEDVWGPVDTAEGDGGRIDDAWMKDAWMNEGVGFLHGSSNGAGKYEKGQAEDPWSGKGFGTLAVGISEDS</sequence>
<feature type="region of interest" description="Disordered" evidence="2">
    <location>
        <begin position="945"/>
        <end position="967"/>
    </location>
</feature>
<dbReference type="NCBIfam" id="TIGR00756">
    <property type="entry name" value="PPR"/>
    <property type="match status" value="3"/>
</dbReference>
<dbReference type="Pfam" id="PF13041">
    <property type="entry name" value="PPR_2"/>
    <property type="match status" value="1"/>
</dbReference>
<feature type="compositionally biased region" description="Polar residues" evidence="2">
    <location>
        <begin position="206"/>
        <end position="217"/>
    </location>
</feature>
<feature type="region of interest" description="Disordered" evidence="2">
    <location>
        <begin position="833"/>
        <end position="871"/>
    </location>
</feature>
<dbReference type="EMBL" id="ML977157">
    <property type="protein sequence ID" value="KAF1986349.1"/>
    <property type="molecule type" value="Genomic_DNA"/>
</dbReference>
<keyword evidence="4" id="KW-1185">Reference proteome</keyword>
<feature type="region of interest" description="Disordered" evidence="2">
    <location>
        <begin position="36"/>
        <end position="141"/>
    </location>
</feature>
<protein>
    <recommendedName>
        <fullName evidence="5">Pentacotripeptide-repeat region of PRORP domain-containing protein</fullName>
    </recommendedName>
</protein>
<dbReference type="PANTHER" id="PTHR47938">
    <property type="entry name" value="RESPIRATORY COMPLEX I CHAPERONE (CIA84), PUTATIVE (AFU_ORTHOLOGUE AFUA_2G06020)-RELATED"/>
    <property type="match status" value="1"/>
</dbReference>
<feature type="repeat" description="PPR" evidence="1">
    <location>
        <begin position="451"/>
        <end position="485"/>
    </location>
</feature>
<name>A0A6G1H020_9PEZI</name>
<dbReference type="Proteomes" id="UP000800041">
    <property type="component" value="Unassembled WGS sequence"/>
</dbReference>
<feature type="region of interest" description="Disordered" evidence="2">
    <location>
        <begin position="202"/>
        <end position="243"/>
    </location>
</feature>
<dbReference type="InterPro" id="IPR002885">
    <property type="entry name" value="PPR_rpt"/>
</dbReference>
<organism evidence="3 4">
    <name type="scientific">Aulographum hederae CBS 113979</name>
    <dbReference type="NCBI Taxonomy" id="1176131"/>
    <lineage>
        <taxon>Eukaryota</taxon>
        <taxon>Fungi</taxon>
        <taxon>Dikarya</taxon>
        <taxon>Ascomycota</taxon>
        <taxon>Pezizomycotina</taxon>
        <taxon>Dothideomycetes</taxon>
        <taxon>Pleosporomycetidae</taxon>
        <taxon>Aulographales</taxon>
        <taxon>Aulographaceae</taxon>
    </lineage>
</organism>
<dbReference type="InterPro" id="IPR011990">
    <property type="entry name" value="TPR-like_helical_dom_sf"/>
</dbReference>
<accession>A0A6G1H020</accession>
<dbReference type="Pfam" id="PF01535">
    <property type="entry name" value="PPR"/>
    <property type="match status" value="2"/>
</dbReference>
<dbReference type="AlphaFoldDB" id="A0A6G1H020"/>
<dbReference type="OrthoDB" id="185373at2759"/>
<feature type="region of interest" description="Disordered" evidence="2">
    <location>
        <begin position="772"/>
        <end position="800"/>
    </location>
</feature>
<gene>
    <name evidence="3" type="ORF">K402DRAFT_393830</name>
</gene>
<feature type="region of interest" description="Disordered" evidence="2">
    <location>
        <begin position="278"/>
        <end position="301"/>
    </location>
</feature>
<evidence type="ECO:0000256" key="1">
    <source>
        <dbReference type="PROSITE-ProRule" id="PRU00708"/>
    </source>
</evidence>
<evidence type="ECO:0008006" key="5">
    <source>
        <dbReference type="Google" id="ProtNLM"/>
    </source>
</evidence>
<reference evidence="3" key="1">
    <citation type="journal article" date="2020" name="Stud. Mycol.">
        <title>101 Dothideomycetes genomes: a test case for predicting lifestyles and emergence of pathogens.</title>
        <authorList>
            <person name="Haridas S."/>
            <person name="Albert R."/>
            <person name="Binder M."/>
            <person name="Bloem J."/>
            <person name="Labutti K."/>
            <person name="Salamov A."/>
            <person name="Andreopoulos B."/>
            <person name="Baker S."/>
            <person name="Barry K."/>
            <person name="Bills G."/>
            <person name="Bluhm B."/>
            <person name="Cannon C."/>
            <person name="Castanera R."/>
            <person name="Culley D."/>
            <person name="Daum C."/>
            <person name="Ezra D."/>
            <person name="Gonzalez J."/>
            <person name="Henrissat B."/>
            <person name="Kuo A."/>
            <person name="Liang C."/>
            <person name="Lipzen A."/>
            <person name="Lutzoni F."/>
            <person name="Magnuson J."/>
            <person name="Mondo S."/>
            <person name="Nolan M."/>
            <person name="Ohm R."/>
            <person name="Pangilinan J."/>
            <person name="Park H.-J."/>
            <person name="Ramirez L."/>
            <person name="Alfaro M."/>
            <person name="Sun H."/>
            <person name="Tritt A."/>
            <person name="Yoshinaga Y."/>
            <person name="Zwiers L.-H."/>
            <person name="Turgeon B."/>
            <person name="Goodwin S."/>
            <person name="Spatafora J."/>
            <person name="Crous P."/>
            <person name="Grigoriev I."/>
        </authorList>
    </citation>
    <scope>NUCLEOTIDE SEQUENCE</scope>
    <source>
        <strain evidence="3">CBS 113979</strain>
    </source>
</reference>
<feature type="compositionally biased region" description="Basic and acidic residues" evidence="2">
    <location>
        <begin position="96"/>
        <end position="116"/>
    </location>
</feature>
<evidence type="ECO:0000313" key="4">
    <source>
        <dbReference type="Proteomes" id="UP000800041"/>
    </source>
</evidence>
<feature type="repeat" description="PPR" evidence="1">
    <location>
        <begin position="416"/>
        <end position="450"/>
    </location>
</feature>
<feature type="compositionally biased region" description="Basic and acidic residues" evidence="2">
    <location>
        <begin position="772"/>
        <end position="786"/>
    </location>
</feature>
<dbReference type="PANTHER" id="PTHR47938:SF35">
    <property type="entry name" value="PENTATRICOPEPTIDE REPEAT-CONTAINING PROTEIN 4, MITOCHONDRIAL-RELATED"/>
    <property type="match status" value="1"/>
</dbReference>
<feature type="compositionally biased region" description="Basic and acidic residues" evidence="2">
    <location>
        <begin position="838"/>
        <end position="850"/>
    </location>
</feature>
<feature type="repeat" description="PPR" evidence="1">
    <location>
        <begin position="586"/>
        <end position="620"/>
    </location>
</feature>
<feature type="region of interest" description="Disordered" evidence="2">
    <location>
        <begin position="345"/>
        <end position="373"/>
    </location>
</feature>
<dbReference type="Gene3D" id="1.25.40.10">
    <property type="entry name" value="Tetratricopeptide repeat domain"/>
    <property type="match status" value="3"/>
</dbReference>
<evidence type="ECO:0000313" key="3">
    <source>
        <dbReference type="EMBL" id="KAF1986349.1"/>
    </source>
</evidence>
<evidence type="ECO:0000256" key="2">
    <source>
        <dbReference type="SAM" id="MobiDB-lite"/>
    </source>
</evidence>
<dbReference type="PROSITE" id="PS51375">
    <property type="entry name" value="PPR"/>
    <property type="match status" value="3"/>
</dbReference>
<proteinExistence type="predicted"/>
<dbReference type="GO" id="GO:0003729">
    <property type="term" value="F:mRNA binding"/>
    <property type="evidence" value="ECO:0007669"/>
    <property type="project" value="TreeGrafter"/>
</dbReference>